<feature type="region of interest" description="Disordered" evidence="1">
    <location>
        <begin position="169"/>
        <end position="188"/>
    </location>
</feature>
<dbReference type="EMBL" id="KQ971317">
    <property type="protein sequence ID" value="EEZ97807.1"/>
    <property type="molecule type" value="Genomic_DNA"/>
</dbReference>
<keyword evidence="3" id="KW-1185">Reference proteome</keyword>
<dbReference type="Proteomes" id="UP000007266">
    <property type="component" value="Linkage group 2"/>
</dbReference>
<reference evidence="2 3" key="1">
    <citation type="journal article" date="2008" name="Nature">
        <title>The genome of the model beetle and pest Tribolium castaneum.</title>
        <authorList>
            <consortium name="Tribolium Genome Sequencing Consortium"/>
            <person name="Richards S."/>
            <person name="Gibbs R.A."/>
            <person name="Weinstock G.M."/>
            <person name="Brown S.J."/>
            <person name="Denell R."/>
            <person name="Beeman R.W."/>
            <person name="Gibbs R."/>
            <person name="Beeman R.W."/>
            <person name="Brown S.J."/>
            <person name="Bucher G."/>
            <person name="Friedrich M."/>
            <person name="Grimmelikhuijzen C.J."/>
            <person name="Klingler M."/>
            <person name="Lorenzen M."/>
            <person name="Richards S."/>
            <person name="Roth S."/>
            <person name="Schroder R."/>
            <person name="Tautz D."/>
            <person name="Zdobnov E.M."/>
            <person name="Muzny D."/>
            <person name="Gibbs R.A."/>
            <person name="Weinstock G.M."/>
            <person name="Attaway T."/>
            <person name="Bell S."/>
            <person name="Buhay C.J."/>
            <person name="Chandrabose M.N."/>
            <person name="Chavez D."/>
            <person name="Clerk-Blankenburg K.P."/>
            <person name="Cree A."/>
            <person name="Dao M."/>
            <person name="Davis C."/>
            <person name="Chacko J."/>
            <person name="Dinh H."/>
            <person name="Dugan-Rocha S."/>
            <person name="Fowler G."/>
            <person name="Garner T.T."/>
            <person name="Garnes J."/>
            <person name="Gnirke A."/>
            <person name="Hawes A."/>
            <person name="Hernandez J."/>
            <person name="Hines S."/>
            <person name="Holder M."/>
            <person name="Hume J."/>
            <person name="Jhangiani S.N."/>
            <person name="Joshi V."/>
            <person name="Khan Z.M."/>
            <person name="Jackson L."/>
            <person name="Kovar C."/>
            <person name="Kowis A."/>
            <person name="Lee S."/>
            <person name="Lewis L.R."/>
            <person name="Margolis J."/>
            <person name="Morgan M."/>
            <person name="Nazareth L.V."/>
            <person name="Nguyen N."/>
            <person name="Okwuonu G."/>
            <person name="Parker D."/>
            <person name="Richards S."/>
            <person name="Ruiz S.J."/>
            <person name="Santibanez J."/>
            <person name="Savard J."/>
            <person name="Scherer S.E."/>
            <person name="Schneider B."/>
            <person name="Sodergren E."/>
            <person name="Tautz D."/>
            <person name="Vattahil S."/>
            <person name="Villasana D."/>
            <person name="White C.S."/>
            <person name="Wright R."/>
            <person name="Park Y."/>
            <person name="Beeman R.W."/>
            <person name="Lord J."/>
            <person name="Oppert B."/>
            <person name="Lorenzen M."/>
            <person name="Brown S."/>
            <person name="Wang L."/>
            <person name="Savard J."/>
            <person name="Tautz D."/>
            <person name="Richards S."/>
            <person name="Weinstock G."/>
            <person name="Gibbs R.A."/>
            <person name="Liu Y."/>
            <person name="Worley K."/>
            <person name="Weinstock G."/>
            <person name="Elsik C.G."/>
            <person name="Reese J.T."/>
            <person name="Elhaik E."/>
            <person name="Landan G."/>
            <person name="Graur D."/>
            <person name="Arensburger P."/>
            <person name="Atkinson P."/>
            <person name="Beeman R.W."/>
            <person name="Beidler J."/>
            <person name="Brown S.J."/>
            <person name="Demuth J.P."/>
            <person name="Drury D.W."/>
            <person name="Du Y.Z."/>
            <person name="Fujiwara H."/>
            <person name="Lorenzen M."/>
            <person name="Maselli V."/>
            <person name="Osanai M."/>
            <person name="Park Y."/>
            <person name="Robertson H.M."/>
            <person name="Tu Z."/>
            <person name="Wang J.J."/>
            <person name="Wang S."/>
            <person name="Richards S."/>
            <person name="Song H."/>
            <person name="Zhang L."/>
            <person name="Sodergren E."/>
            <person name="Werner D."/>
            <person name="Stanke M."/>
            <person name="Morgenstern B."/>
            <person name="Solovyev V."/>
            <person name="Kosarev P."/>
            <person name="Brown G."/>
            <person name="Chen H.C."/>
            <person name="Ermolaeva O."/>
            <person name="Hlavina W."/>
            <person name="Kapustin Y."/>
            <person name="Kiryutin B."/>
            <person name="Kitts P."/>
            <person name="Maglott D."/>
            <person name="Pruitt K."/>
            <person name="Sapojnikov V."/>
            <person name="Souvorov A."/>
            <person name="Mackey A.J."/>
            <person name="Waterhouse R.M."/>
            <person name="Wyder S."/>
            <person name="Zdobnov E.M."/>
            <person name="Zdobnov E.M."/>
            <person name="Wyder S."/>
            <person name="Kriventseva E.V."/>
            <person name="Kadowaki T."/>
            <person name="Bork P."/>
            <person name="Aranda M."/>
            <person name="Bao R."/>
            <person name="Beermann A."/>
            <person name="Berns N."/>
            <person name="Bolognesi R."/>
            <person name="Bonneton F."/>
            <person name="Bopp D."/>
            <person name="Brown S.J."/>
            <person name="Bucher G."/>
            <person name="Butts T."/>
            <person name="Chaumot A."/>
            <person name="Denell R.E."/>
            <person name="Ferrier D.E."/>
            <person name="Friedrich M."/>
            <person name="Gordon C.M."/>
            <person name="Jindra M."/>
            <person name="Klingler M."/>
            <person name="Lan Q."/>
            <person name="Lattorff H.M."/>
            <person name="Laudet V."/>
            <person name="von Levetsow C."/>
            <person name="Liu Z."/>
            <person name="Lutz R."/>
            <person name="Lynch J.A."/>
            <person name="da Fonseca R.N."/>
            <person name="Posnien N."/>
            <person name="Reuter R."/>
            <person name="Roth S."/>
            <person name="Savard J."/>
            <person name="Schinko J.B."/>
            <person name="Schmitt C."/>
            <person name="Schoppmeier M."/>
            <person name="Schroder R."/>
            <person name="Shippy T.D."/>
            <person name="Simonnet F."/>
            <person name="Marques-Souza H."/>
            <person name="Tautz D."/>
            <person name="Tomoyasu Y."/>
            <person name="Trauner J."/>
            <person name="Van der Zee M."/>
            <person name="Vervoort M."/>
            <person name="Wittkopp N."/>
            <person name="Wimmer E.A."/>
            <person name="Yang X."/>
            <person name="Jones A.K."/>
            <person name="Sattelle D.B."/>
            <person name="Ebert P.R."/>
            <person name="Nelson D."/>
            <person name="Scott J.G."/>
            <person name="Beeman R.W."/>
            <person name="Muthukrishnan S."/>
            <person name="Kramer K.J."/>
            <person name="Arakane Y."/>
            <person name="Beeman R.W."/>
            <person name="Zhu Q."/>
            <person name="Hogenkamp D."/>
            <person name="Dixit R."/>
            <person name="Oppert B."/>
            <person name="Jiang H."/>
            <person name="Zou Z."/>
            <person name="Marshall J."/>
            <person name="Elpidina E."/>
            <person name="Vinokurov K."/>
            <person name="Oppert C."/>
            <person name="Zou Z."/>
            <person name="Evans J."/>
            <person name="Lu Z."/>
            <person name="Zhao P."/>
            <person name="Sumathipala N."/>
            <person name="Altincicek B."/>
            <person name="Vilcinskas A."/>
            <person name="Williams M."/>
            <person name="Hultmark D."/>
            <person name="Hetru C."/>
            <person name="Jiang H."/>
            <person name="Grimmelikhuijzen C.J."/>
            <person name="Hauser F."/>
            <person name="Cazzamali G."/>
            <person name="Williamson M."/>
            <person name="Park Y."/>
            <person name="Li B."/>
            <person name="Tanaka Y."/>
            <person name="Predel R."/>
            <person name="Neupert S."/>
            <person name="Schachtner J."/>
            <person name="Verleyen P."/>
            <person name="Raible F."/>
            <person name="Bork P."/>
            <person name="Friedrich M."/>
            <person name="Walden K.K."/>
            <person name="Robertson H.M."/>
            <person name="Angeli S."/>
            <person name="Foret S."/>
            <person name="Bucher G."/>
            <person name="Schuetz S."/>
            <person name="Maleszka R."/>
            <person name="Wimmer E.A."/>
            <person name="Beeman R.W."/>
            <person name="Lorenzen M."/>
            <person name="Tomoyasu Y."/>
            <person name="Miller S.C."/>
            <person name="Grossmann D."/>
            <person name="Bucher G."/>
        </authorList>
    </citation>
    <scope>NUCLEOTIDE SEQUENCE [LARGE SCALE GENOMIC DNA]</scope>
    <source>
        <strain evidence="2 3">Georgia GA2</strain>
    </source>
</reference>
<dbReference type="AlphaFoldDB" id="D6WCM9"/>
<evidence type="ECO:0000313" key="3">
    <source>
        <dbReference type="Proteomes" id="UP000007266"/>
    </source>
</evidence>
<evidence type="ECO:0000313" key="2">
    <source>
        <dbReference type="EMBL" id="EEZ97807.1"/>
    </source>
</evidence>
<protein>
    <submittedName>
        <fullName evidence="2">Uncharacterized protein</fullName>
    </submittedName>
</protein>
<reference evidence="2 3" key="2">
    <citation type="journal article" date="2010" name="Nucleic Acids Res.">
        <title>BeetleBase in 2010: revisions to provide comprehensive genomic information for Tribolium castaneum.</title>
        <authorList>
            <person name="Kim H.S."/>
            <person name="Murphy T."/>
            <person name="Xia J."/>
            <person name="Caragea D."/>
            <person name="Park Y."/>
            <person name="Beeman R.W."/>
            <person name="Lorenzen M.D."/>
            <person name="Butcher S."/>
            <person name="Manak J.R."/>
            <person name="Brown S.J."/>
        </authorList>
    </citation>
    <scope>GENOME REANNOTATION</scope>
    <source>
        <strain evidence="2 3">Georgia GA2</strain>
    </source>
</reference>
<gene>
    <name evidence="2" type="primary">GLEAN_00171</name>
    <name evidence="2" type="ORF">TcasGA2_TC000171</name>
</gene>
<dbReference type="HOGENOM" id="CLU_1301139_0_0_1"/>
<name>D6WCM9_TRICA</name>
<evidence type="ECO:0000256" key="1">
    <source>
        <dbReference type="SAM" id="MobiDB-lite"/>
    </source>
</evidence>
<accession>D6WCM9</accession>
<feature type="compositionally biased region" description="Acidic residues" evidence="1">
    <location>
        <begin position="172"/>
        <end position="187"/>
    </location>
</feature>
<sequence length="212" mass="24126">MAPSLRRKCLGRGNSKVELKEATTQTEANFLTQLQPNVVLEKMRIPENTKINDAPGSYTVFVNPITNNENANSTLLMLQNKKNLIKPGPLSYKKKMLEKLNEQELEVPIALGTIVERESEGTSQVDFSIDSNTSTRENFTQVNDECLREVPQNVRLEFEGITTVISARNTEELNEEQEEEKSEEQEDNGWKNAKYIKITASTVHIHNHFYKA</sequence>
<organism evidence="2 3">
    <name type="scientific">Tribolium castaneum</name>
    <name type="common">Red flour beetle</name>
    <dbReference type="NCBI Taxonomy" id="7070"/>
    <lineage>
        <taxon>Eukaryota</taxon>
        <taxon>Metazoa</taxon>
        <taxon>Ecdysozoa</taxon>
        <taxon>Arthropoda</taxon>
        <taxon>Hexapoda</taxon>
        <taxon>Insecta</taxon>
        <taxon>Pterygota</taxon>
        <taxon>Neoptera</taxon>
        <taxon>Endopterygota</taxon>
        <taxon>Coleoptera</taxon>
        <taxon>Polyphaga</taxon>
        <taxon>Cucujiformia</taxon>
        <taxon>Tenebrionidae</taxon>
        <taxon>Tenebrionidae incertae sedis</taxon>
        <taxon>Tribolium</taxon>
    </lineage>
</organism>
<proteinExistence type="predicted"/>